<evidence type="ECO:0000313" key="1">
    <source>
        <dbReference type="EMBL" id="CAB4912093.1"/>
    </source>
</evidence>
<sequence length="66" mass="7524">MATRLRLNDLTVAEAEVLAEALDVFCFRIREDWDGRPPAHVQQANGIAWRYRTALMSALEKEGHRG</sequence>
<protein>
    <submittedName>
        <fullName evidence="1">Unannotated protein</fullName>
    </submittedName>
</protein>
<dbReference type="EMBL" id="CAFBMK010000062">
    <property type="protein sequence ID" value="CAB4912093.1"/>
    <property type="molecule type" value="Genomic_DNA"/>
</dbReference>
<name>A0A6J7H5U1_9ZZZZ</name>
<proteinExistence type="predicted"/>
<gene>
    <name evidence="1" type="ORF">UFOPK3564_01315</name>
</gene>
<accession>A0A6J7H5U1</accession>
<reference evidence="1" key="1">
    <citation type="submission" date="2020-05" db="EMBL/GenBank/DDBJ databases">
        <authorList>
            <person name="Chiriac C."/>
            <person name="Salcher M."/>
            <person name="Ghai R."/>
            <person name="Kavagutti S V."/>
        </authorList>
    </citation>
    <scope>NUCLEOTIDE SEQUENCE</scope>
</reference>
<dbReference type="AlphaFoldDB" id="A0A6J7H5U1"/>
<organism evidence="1">
    <name type="scientific">freshwater metagenome</name>
    <dbReference type="NCBI Taxonomy" id="449393"/>
    <lineage>
        <taxon>unclassified sequences</taxon>
        <taxon>metagenomes</taxon>
        <taxon>ecological metagenomes</taxon>
    </lineage>
</organism>